<evidence type="ECO:0000256" key="10">
    <source>
        <dbReference type="ARBA" id="ARBA00022932"/>
    </source>
</evidence>
<dbReference type="NCBIfam" id="NF002677">
    <property type="entry name" value="PRK02406.1"/>
    <property type="match status" value="1"/>
</dbReference>
<evidence type="ECO:0000256" key="11">
    <source>
        <dbReference type="ARBA" id="ARBA00023204"/>
    </source>
</evidence>
<dbReference type="Gene3D" id="1.10.150.810">
    <property type="match status" value="2"/>
</dbReference>
<reference evidence="15 16" key="1">
    <citation type="submission" date="2016-06" db="EMBL/GenBank/DDBJ databases">
        <title>Evolution of pathogenesis and genome organization in the Tremellales.</title>
        <authorList>
            <person name="Cuomo C."/>
            <person name="Litvintseva A."/>
            <person name="Heitman J."/>
            <person name="Chen Y."/>
            <person name="Sun S."/>
            <person name="Springer D."/>
            <person name="Dromer F."/>
            <person name="Young S."/>
            <person name="Zeng Q."/>
            <person name="Chapman S."/>
            <person name="Gujja S."/>
            <person name="Saif S."/>
            <person name="Birren B."/>
        </authorList>
    </citation>
    <scope>NUCLEOTIDE SEQUENCE [LARGE SCALE GENOMIC DNA]</scope>
    <source>
        <strain evidence="15 16">ATCC 28783</strain>
    </source>
</reference>
<dbReference type="GO" id="GO:0006281">
    <property type="term" value="P:DNA repair"/>
    <property type="evidence" value="ECO:0007669"/>
    <property type="project" value="UniProtKB-KW"/>
</dbReference>
<keyword evidence="5" id="KW-0548">Nucleotidyltransferase</keyword>
<comment type="catalytic activity">
    <reaction evidence="12">
        <text>DNA(n) + a 2'-deoxyribonucleoside 5'-triphosphate = DNA(n+1) + diphosphate</text>
        <dbReference type="Rhea" id="RHEA:22508"/>
        <dbReference type="Rhea" id="RHEA-COMP:17339"/>
        <dbReference type="Rhea" id="RHEA-COMP:17340"/>
        <dbReference type="ChEBI" id="CHEBI:33019"/>
        <dbReference type="ChEBI" id="CHEBI:61560"/>
        <dbReference type="ChEBI" id="CHEBI:173112"/>
        <dbReference type="EC" id="2.7.7.7"/>
    </reaction>
</comment>
<evidence type="ECO:0000256" key="13">
    <source>
        <dbReference type="SAM" id="MobiDB-lite"/>
    </source>
</evidence>
<evidence type="ECO:0000256" key="7">
    <source>
        <dbReference type="ARBA" id="ARBA00022723"/>
    </source>
</evidence>
<comment type="similarity">
    <text evidence="1">Belongs to the DNA polymerase type-Y family.</text>
</comment>
<dbReference type="FunFam" id="3.30.1490.100:FF:000004">
    <property type="entry name" value="DNA polymerase IV"/>
    <property type="match status" value="1"/>
</dbReference>
<evidence type="ECO:0000256" key="6">
    <source>
        <dbReference type="ARBA" id="ARBA00022705"/>
    </source>
</evidence>
<dbReference type="InterPro" id="IPR001126">
    <property type="entry name" value="UmuC"/>
</dbReference>
<dbReference type="PANTHER" id="PTHR11076">
    <property type="entry name" value="DNA REPAIR POLYMERASE UMUC / TRANSFERASE FAMILY MEMBER"/>
    <property type="match status" value="1"/>
</dbReference>
<keyword evidence="11" id="KW-0234">DNA repair</keyword>
<keyword evidence="8" id="KW-0227">DNA damage</keyword>
<evidence type="ECO:0000256" key="12">
    <source>
        <dbReference type="ARBA" id="ARBA00049244"/>
    </source>
</evidence>
<feature type="region of interest" description="Disordered" evidence="13">
    <location>
        <begin position="470"/>
        <end position="526"/>
    </location>
</feature>
<organism evidence="15 16">
    <name type="scientific">Tremella mesenterica</name>
    <name type="common">Jelly fungus</name>
    <dbReference type="NCBI Taxonomy" id="5217"/>
    <lineage>
        <taxon>Eukaryota</taxon>
        <taxon>Fungi</taxon>
        <taxon>Dikarya</taxon>
        <taxon>Basidiomycota</taxon>
        <taxon>Agaricomycotina</taxon>
        <taxon>Tremellomycetes</taxon>
        <taxon>Tremellales</taxon>
        <taxon>Tremellaceae</taxon>
        <taxon>Tremella</taxon>
    </lineage>
</organism>
<evidence type="ECO:0000256" key="4">
    <source>
        <dbReference type="ARBA" id="ARBA00022679"/>
    </source>
</evidence>
<dbReference type="InParanoid" id="A0A4Q1BNI1"/>
<dbReference type="Pfam" id="PF00817">
    <property type="entry name" value="IMS"/>
    <property type="match status" value="1"/>
</dbReference>
<dbReference type="GO" id="GO:0003684">
    <property type="term" value="F:damaged DNA binding"/>
    <property type="evidence" value="ECO:0007669"/>
    <property type="project" value="InterPro"/>
</dbReference>
<dbReference type="InterPro" id="IPR036775">
    <property type="entry name" value="DNA_pol_Y-fam_lit_finger_sf"/>
</dbReference>
<feature type="compositionally biased region" description="Acidic residues" evidence="13">
    <location>
        <begin position="481"/>
        <end position="509"/>
    </location>
</feature>
<evidence type="ECO:0000313" key="15">
    <source>
        <dbReference type="EMBL" id="RXK39310.1"/>
    </source>
</evidence>
<dbReference type="GO" id="GO:0006260">
    <property type="term" value="P:DNA replication"/>
    <property type="evidence" value="ECO:0007669"/>
    <property type="project" value="UniProtKB-KW"/>
</dbReference>
<dbReference type="STRING" id="5217.A0A4Q1BNI1"/>
<dbReference type="InterPro" id="IPR043502">
    <property type="entry name" value="DNA/RNA_pol_sf"/>
</dbReference>
<dbReference type="InterPro" id="IPR050116">
    <property type="entry name" value="DNA_polymerase-Y"/>
</dbReference>
<dbReference type="GO" id="GO:0042276">
    <property type="term" value="P:error-prone translesion synthesis"/>
    <property type="evidence" value="ECO:0007669"/>
    <property type="project" value="TreeGrafter"/>
</dbReference>
<dbReference type="AlphaFoldDB" id="A0A4Q1BNI1"/>
<dbReference type="Pfam" id="PF11798">
    <property type="entry name" value="IMS_HHH"/>
    <property type="match status" value="1"/>
</dbReference>
<proteinExistence type="inferred from homology"/>
<dbReference type="FunFam" id="3.30.70.270:FF:000014">
    <property type="entry name" value="DNA polymerase kappa subunit"/>
    <property type="match status" value="1"/>
</dbReference>
<sequence length="597" mass="66770">MVPSSSTGKGSIVSTEMTEEEARAAAEARQRSFERSLAGPSVGKAGLTRDQTEINRIIAEASKGSKFYNNQVRKDAELTRKIQWFQAKRDELLRTADKKRLEAEADKIMVEVEATRDLTQTIVHVDMDAFYASCEVKRDPTLKGKAFGVGQGVLTTASYEARKFGIRSGMAGFITKKLCPEIILTPLNFDLYIEASKSVREVLLEYDENLMMASLDEGYLNITSYMAEHCMSATEVVTQLRGQVEAKTGLTISAGIASNRMLAKICSDQNKPNGQFELPFDRSSIVRFMRDLPVRKIPGFGRVTERCLEGLGVETCGDIYTKRADLLAMDHWFGFQGLCKAHLGIADNKVEPGKREERKSVGCERTFRDKTDNEDIMNTLTEIAEELGKDLERLEYSGKCVTVKYKLHTYVNKTRAQTVGKYISTSKEILPIAQELLRKELPLRIRLLGIRLSNLKDLTIPDKGIRNFFTSPSKRKRSQEDEIGTIENDEPEIETGPDNSDGEVEELKEEDFRPNPDIMNKTGETTHTLGPTCPICLKTLGPGTSNEALNKHVDLCLNNDIIVTAEKTPKRVKVEDKGKKKGKASSEKGTMLAWLKR</sequence>
<dbReference type="PROSITE" id="PS50173">
    <property type="entry name" value="UMUC"/>
    <property type="match status" value="1"/>
</dbReference>
<dbReference type="Gene3D" id="3.30.160.60">
    <property type="entry name" value="Classic Zinc Finger"/>
    <property type="match status" value="1"/>
</dbReference>
<keyword evidence="4" id="KW-0808">Transferase</keyword>
<evidence type="ECO:0000256" key="1">
    <source>
        <dbReference type="ARBA" id="ARBA00010945"/>
    </source>
</evidence>
<dbReference type="InterPro" id="IPR024728">
    <property type="entry name" value="PolY_HhH_motif"/>
</dbReference>
<dbReference type="SUPFAM" id="SSF56672">
    <property type="entry name" value="DNA/RNA polymerases"/>
    <property type="match status" value="1"/>
</dbReference>
<dbReference type="FunCoup" id="A0A4Q1BNI1">
    <property type="interactions" value="188"/>
</dbReference>
<dbReference type="Pfam" id="PF11799">
    <property type="entry name" value="IMS_C"/>
    <property type="match status" value="1"/>
</dbReference>
<dbReference type="GO" id="GO:0046872">
    <property type="term" value="F:metal ion binding"/>
    <property type="evidence" value="ECO:0007669"/>
    <property type="project" value="UniProtKB-KW"/>
</dbReference>
<accession>A0A4Q1BNI1</accession>
<name>A0A4Q1BNI1_TREME</name>
<evidence type="ECO:0000259" key="14">
    <source>
        <dbReference type="PROSITE" id="PS50173"/>
    </source>
</evidence>
<dbReference type="InterPro" id="IPR043128">
    <property type="entry name" value="Rev_trsase/Diguanyl_cyclase"/>
</dbReference>
<dbReference type="CDD" id="cd03586">
    <property type="entry name" value="PolY_Pol_IV_kappa"/>
    <property type="match status" value="1"/>
</dbReference>
<dbReference type="HAMAP" id="MF_01113">
    <property type="entry name" value="DNApol_IV"/>
    <property type="match status" value="1"/>
</dbReference>
<feature type="region of interest" description="Disordered" evidence="13">
    <location>
        <begin position="573"/>
        <end position="597"/>
    </location>
</feature>
<dbReference type="GO" id="GO:0070987">
    <property type="term" value="P:error-free translesion synthesis"/>
    <property type="evidence" value="ECO:0007669"/>
    <property type="project" value="UniProtKB-ARBA"/>
</dbReference>
<dbReference type="Gene3D" id="3.30.70.270">
    <property type="match status" value="1"/>
</dbReference>
<keyword evidence="16" id="KW-1185">Reference proteome</keyword>
<dbReference type="EC" id="2.7.7.7" evidence="2"/>
<feature type="region of interest" description="Disordered" evidence="13">
    <location>
        <begin position="1"/>
        <end position="44"/>
    </location>
</feature>
<comment type="caution">
    <text evidence="15">The sequence shown here is derived from an EMBL/GenBank/DDBJ whole genome shotgun (WGS) entry which is preliminary data.</text>
</comment>
<dbReference type="VEuPathDB" id="FungiDB:TREMEDRAFT_68079"/>
<feature type="compositionally biased region" description="Basic and acidic residues" evidence="13">
    <location>
        <begin position="20"/>
        <end position="34"/>
    </location>
</feature>
<keyword evidence="9" id="KW-0460">Magnesium</keyword>
<feature type="compositionally biased region" description="Polar residues" evidence="13">
    <location>
        <begin position="1"/>
        <end position="16"/>
    </location>
</feature>
<keyword evidence="10" id="KW-0239">DNA-directed DNA polymerase</keyword>
<dbReference type="GO" id="GO:0003887">
    <property type="term" value="F:DNA-directed DNA polymerase activity"/>
    <property type="evidence" value="ECO:0007669"/>
    <property type="project" value="UniProtKB-KW"/>
</dbReference>
<feature type="domain" description="UmuC" evidence="14">
    <location>
        <begin position="122"/>
        <end position="301"/>
    </location>
</feature>
<protein>
    <recommendedName>
        <fullName evidence="3">DNA polymerase kappa</fullName>
        <ecNumber evidence="2">2.7.7.7</ecNumber>
    </recommendedName>
</protein>
<dbReference type="EMBL" id="SDIL01000033">
    <property type="protein sequence ID" value="RXK39310.1"/>
    <property type="molecule type" value="Genomic_DNA"/>
</dbReference>
<evidence type="ECO:0000256" key="3">
    <source>
        <dbReference type="ARBA" id="ARBA00016178"/>
    </source>
</evidence>
<dbReference type="OrthoDB" id="1747274at2759"/>
<evidence type="ECO:0000256" key="9">
    <source>
        <dbReference type="ARBA" id="ARBA00022842"/>
    </source>
</evidence>
<dbReference type="SUPFAM" id="SSF100879">
    <property type="entry name" value="Lesion bypass DNA polymerase (Y-family), little finger domain"/>
    <property type="match status" value="1"/>
</dbReference>
<dbReference type="FunFam" id="1.10.150.810:FF:000001">
    <property type="entry name" value="DNA polymerase kappa"/>
    <property type="match status" value="1"/>
</dbReference>
<keyword evidence="6" id="KW-0235">DNA replication</keyword>
<dbReference type="Gene3D" id="3.30.1490.100">
    <property type="entry name" value="DNA polymerase, Y-family, little finger domain"/>
    <property type="match status" value="1"/>
</dbReference>
<dbReference type="FunFam" id="1.10.150.810:FF:000003">
    <property type="entry name" value="DNA polymerase kappa subunit"/>
    <property type="match status" value="1"/>
</dbReference>
<evidence type="ECO:0000256" key="8">
    <source>
        <dbReference type="ARBA" id="ARBA00022763"/>
    </source>
</evidence>
<keyword evidence="7" id="KW-0479">Metal-binding</keyword>
<dbReference type="InterPro" id="IPR022880">
    <property type="entry name" value="DNApol_IV"/>
</dbReference>
<dbReference type="PANTHER" id="PTHR11076:SF33">
    <property type="entry name" value="DNA POLYMERASE KAPPA"/>
    <property type="match status" value="1"/>
</dbReference>
<evidence type="ECO:0000256" key="5">
    <source>
        <dbReference type="ARBA" id="ARBA00022695"/>
    </source>
</evidence>
<gene>
    <name evidence="15" type="ORF">M231_03389</name>
</gene>
<dbReference type="InterPro" id="IPR017961">
    <property type="entry name" value="DNA_pol_Y-fam_little_finger"/>
</dbReference>
<dbReference type="Proteomes" id="UP000289152">
    <property type="component" value="Unassembled WGS sequence"/>
</dbReference>
<dbReference type="FunFam" id="3.40.1170.60:FF:000014">
    <property type="entry name" value="Related to DNA polymerase kappa"/>
    <property type="match status" value="1"/>
</dbReference>
<dbReference type="GO" id="GO:0005634">
    <property type="term" value="C:nucleus"/>
    <property type="evidence" value="ECO:0007669"/>
    <property type="project" value="TreeGrafter"/>
</dbReference>
<dbReference type="Gene3D" id="3.40.1170.60">
    <property type="match status" value="1"/>
</dbReference>
<evidence type="ECO:0000313" key="16">
    <source>
        <dbReference type="Proteomes" id="UP000289152"/>
    </source>
</evidence>
<evidence type="ECO:0000256" key="2">
    <source>
        <dbReference type="ARBA" id="ARBA00012417"/>
    </source>
</evidence>